<accession>A0A2H6KJ56</accession>
<evidence type="ECO:0000313" key="1">
    <source>
        <dbReference type="EMBL" id="GBE63020.1"/>
    </source>
</evidence>
<gene>
    <name evidence="1" type="ORF">BOVATA_045130</name>
</gene>
<evidence type="ECO:0000313" key="2">
    <source>
        <dbReference type="Proteomes" id="UP000236319"/>
    </source>
</evidence>
<organism evidence="1 2">
    <name type="scientific">Babesia ovata</name>
    <dbReference type="NCBI Taxonomy" id="189622"/>
    <lineage>
        <taxon>Eukaryota</taxon>
        <taxon>Sar</taxon>
        <taxon>Alveolata</taxon>
        <taxon>Apicomplexa</taxon>
        <taxon>Aconoidasida</taxon>
        <taxon>Piroplasmida</taxon>
        <taxon>Babesiidae</taxon>
        <taxon>Babesia</taxon>
    </lineage>
</organism>
<sequence>MSQGFEKQRALGFAEFRRFEFTEDVVKFLQVSSEPLIEMLGGCETINEILLQLQILEEIFETGIQNLCCLAQRRILRRIDERNVRLNFLDTINFGKESVMERRHKLLVALIQVITNFFRQLSELLRHLLRELLERELEGLDVLPARVGGELVARILRRFFGVTFEFIDVMSFGLFDVFYKLIGVFNGITLQTFLEFVKVMVDFLESILFYSLDIWSVADFVIYHLCQFLFDTLGGLCYPVTESLEMLRDIVRYGSEALCYVADENACRFTFNCLDGRRERAGFVAGVVRQGPFDVDVFSSWRILLEHSGESGGLEGCEFSVNFVLKFFY</sequence>
<dbReference type="RefSeq" id="XP_028869263.1">
    <property type="nucleotide sequence ID" value="XM_029013430.1"/>
</dbReference>
<dbReference type="EMBL" id="BDSA01000011">
    <property type="protein sequence ID" value="GBE63020.1"/>
    <property type="molecule type" value="Genomic_DNA"/>
</dbReference>
<dbReference type="GeneID" id="39876790"/>
<name>A0A2H6KJ56_9APIC</name>
<dbReference type="AlphaFoldDB" id="A0A2H6KJ56"/>
<keyword evidence="2" id="KW-1185">Reference proteome</keyword>
<dbReference type="Proteomes" id="UP000236319">
    <property type="component" value="Unassembled WGS sequence"/>
</dbReference>
<comment type="caution">
    <text evidence="1">The sequence shown here is derived from an EMBL/GenBank/DDBJ whole genome shotgun (WGS) entry which is preliminary data.</text>
</comment>
<protein>
    <submittedName>
        <fullName evidence="1">4Fe-4S ferredoxin, putative</fullName>
    </submittedName>
</protein>
<proteinExistence type="predicted"/>
<dbReference type="VEuPathDB" id="PiroplasmaDB:BOVATA_045130"/>
<reference evidence="1 2" key="1">
    <citation type="journal article" date="2017" name="BMC Genomics">
        <title>Whole-genome assembly of Babesia ovata and comparative genomics between closely related pathogens.</title>
        <authorList>
            <person name="Yamagishi J."/>
            <person name="Asada M."/>
            <person name="Hakimi H."/>
            <person name="Tanaka T.Q."/>
            <person name="Sugimoto C."/>
            <person name="Kawazu S."/>
        </authorList>
    </citation>
    <scope>NUCLEOTIDE SEQUENCE [LARGE SCALE GENOMIC DNA]</scope>
    <source>
        <strain evidence="1 2">Miyake</strain>
    </source>
</reference>